<dbReference type="AlphaFoldDB" id="A0AAW0XZX3"/>
<protein>
    <recommendedName>
        <fullName evidence="2">Glucose-methanol-choline oxidoreductase C-terminal domain-containing protein</fullName>
    </recommendedName>
</protein>
<comment type="similarity">
    <text evidence="1">Belongs to the GMC oxidoreductase family.</text>
</comment>
<comment type="caution">
    <text evidence="3">The sequence shown here is derived from an EMBL/GenBank/DDBJ whole genome shotgun (WGS) entry which is preliminary data.</text>
</comment>
<dbReference type="PANTHER" id="PTHR11552">
    <property type="entry name" value="GLUCOSE-METHANOL-CHOLINE GMC OXIDOREDUCTASE"/>
    <property type="match status" value="1"/>
</dbReference>
<dbReference type="InterPro" id="IPR012132">
    <property type="entry name" value="GMC_OxRdtase"/>
</dbReference>
<evidence type="ECO:0000313" key="4">
    <source>
        <dbReference type="Proteomes" id="UP001445076"/>
    </source>
</evidence>
<keyword evidence="4" id="KW-1185">Reference proteome</keyword>
<evidence type="ECO:0000256" key="1">
    <source>
        <dbReference type="ARBA" id="ARBA00010790"/>
    </source>
</evidence>
<evidence type="ECO:0000259" key="2">
    <source>
        <dbReference type="Pfam" id="PF05199"/>
    </source>
</evidence>
<name>A0AAW0XZX3_CHEQU</name>
<organism evidence="3 4">
    <name type="scientific">Cherax quadricarinatus</name>
    <name type="common">Australian red claw crayfish</name>
    <dbReference type="NCBI Taxonomy" id="27406"/>
    <lineage>
        <taxon>Eukaryota</taxon>
        <taxon>Metazoa</taxon>
        <taxon>Ecdysozoa</taxon>
        <taxon>Arthropoda</taxon>
        <taxon>Crustacea</taxon>
        <taxon>Multicrustacea</taxon>
        <taxon>Malacostraca</taxon>
        <taxon>Eumalacostraca</taxon>
        <taxon>Eucarida</taxon>
        <taxon>Decapoda</taxon>
        <taxon>Pleocyemata</taxon>
        <taxon>Astacidea</taxon>
        <taxon>Parastacoidea</taxon>
        <taxon>Parastacidae</taxon>
        <taxon>Cherax</taxon>
    </lineage>
</organism>
<dbReference type="GO" id="GO:0016614">
    <property type="term" value="F:oxidoreductase activity, acting on CH-OH group of donors"/>
    <property type="evidence" value="ECO:0007669"/>
    <property type="project" value="InterPro"/>
</dbReference>
<dbReference type="Gene3D" id="3.50.50.60">
    <property type="entry name" value="FAD/NAD(P)-binding domain"/>
    <property type="match status" value="1"/>
</dbReference>
<gene>
    <name evidence="3" type="ORF">OTU49_000176</name>
</gene>
<dbReference type="PANTHER" id="PTHR11552:SF188">
    <property type="entry name" value="NEITHER INACTIVATION NOR AFTERPOTENTIAL PROTEIN G"/>
    <property type="match status" value="1"/>
</dbReference>
<dbReference type="SUPFAM" id="SSF54373">
    <property type="entry name" value="FAD-linked reductases, C-terminal domain"/>
    <property type="match status" value="1"/>
</dbReference>
<accession>A0AAW0XZX3</accession>
<dbReference type="Proteomes" id="UP001445076">
    <property type="component" value="Unassembled WGS sequence"/>
</dbReference>
<dbReference type="EMBL" id="JARKIK010000019">
    <property type="protein sequence ID" value="KAK8745413.1"/>
    <property type="molecule type" value="Genomic_DNA"/>
</dbReference>
<dbReference type="Pfam" id="PF05199">
    <property type="entry name" value="GMC_oxred_C"/>
    <property type="match status" value="1"/>
</dbReference>
<dbReference type="Gene3D" id="3.30.560.10">
    <property type="entry name" value="Glucose Oxidase, domain 3"/>
    <property type="match status" value="1"/>
</dbReference>
<sequence>MDNQSAAGFMFMALCLHPKSRGRIDIVSSDPRHPPSINPDYLRHPYDMTCMRDAYKFAVRMVRTNAFQSLGASVHLPRFPECLVRTSQGGGVDDARALYQEYVSCIIRVAAISGHHPLGTARIGRRGDPLAVVDPQLKKLGVTNLNWRARRFVPLQQTVRRSSSY</sequence>
<dbReference type="InterPro" id="IPR036188">
    <property type="entry name" value="FAD/NAD-bd_sf"/>
</dbReference>
<dbReference type="InterPro" id="IPR007867">
    <property type="entry name" value="GMC_OxRtase_C"/>
</dbReference>
<proteinExistence type="inferred from homology"/>
<dbReference type="GO" id="GO:0050660">
    <property type="term" value="F:flavin adenine dinucleotide binding"/>
    <property type="evidence" value="ECO:0007669"/>
    <property type="project" value="InterPro"/>
</dbReference>
<reference evidence="3 4" key="1">
    <citation type="journal article" date="2024" name="BMC Genomics">
        <title>Genome assembly of redclaw crayfish (Cherax quadricarinatus) provides insights into its immune adaptation and hypoxia tolerance.</title>
        <authorList>
            <person name="Liu Z."/>
            <person name="Zheng J."/>
            <person name="Li H."/>
            <person name="Fang K."/>
            <person name="Wang S."/>
            <person name="He J."/>
            <person name="Zhou D."/>
            <person name="Weng S."/>
            <person name="Chi M."/>
            <person name="Gu Z."/>
            <person name="He J."/>
            <person name="Li F."/>
            <person name="Wang M."/>
        </authorList>
    </citation>
    <scope>NUCLEOTIDE SEQUENCE [LARGE SCALE GENOMIC DNA]</scope>
    <source>
        <strain evidence="3">ZL_2023a</strain>
    </source>
</reference>
<feature type="domain" description="Glucose-methanol-choline oxidoreductase C-terminal" evidence="2">
    <location>
        <begin position="18"/>
        <end position="145"/>
    </location>
</feature>
<evidence type="ECO:0000313" key="3">
    <source>
        <dbReference type="EMBL" id="KAK8745413.1"/>
    </source>
</evidence>